<evidence type="ECO:0000256" key="4">
    <source>
        <dbReference type="ARBA" id="ARBA00023157"/>
    </source>
</evidence>
<protein>
    <recommendedName>
        <fullName evidence="6">Chitin-binding type-2 domain-containing protein</fullName>
    </recommendedName>
</protein>
<evidence type="ECO:0000256" key="1">
    <source>
        <dbReference type="ARBA" id="ARBA00022669"/>
    </source>
</evidence>
<evidence type="ECO:0000256" key="2">
    <source>
        <dbReference type="ARBA" id="ARBA00022729"/>
    </source>
</evidence>
<evidence type="ECO:0000313" key="7">
    <source>
        <dbReference type="EMBL" id="CAL8137145.1"/>
    </source>
</evidence>
<dbReference type="EMBL" id="CAXLJM020000114">
    <property type="protein sequence ID" value="CAL8137145.1"/>
    <property type="molecule type" value="Genomic_DNA"/>
</dbReference>
<evidence type="ECO:0000256" key="3">
    <source>
        <dbReference type="ARBA" id="ARBA00022737"/>
    </source>
</evidence>
<keyword evidence="4" id="KW-1015">Disulfide bond</keyword>
<accession>A0ABP1RVW5</accession>
<keyword evidence="2" id="KW-0732">Signal</keyword>
<keyword evidence="8" id="KW-1185">Reference proteome</keyword>
<proteinExistence type="predicted"/>
<keyword evidence="1" id="KW-0147">Chitin-binding</keyword>
<evidence type="ECO:0000313" key="8">
    <source>
        <dbReference type="Proteomes" id="UP001642540"/>
    </source>
</evidence>
<sequence length="136" mass="16002">MYSDLQEVEENDICPGDGFFPDPRSCTKFYRCVETYALFFAYEFECPQQTVFDPDLQVCNHPYAVRPDYRCHLDHFFRWKPRVKTKKIRATVTEKPVVDKVIRDTVAEKPVVDKVPVSNQTQPDFIDLNITMQESQ</sequence>
<keyword evidence="5" id="KW-0325">Glycoprotein</keyword>
<dbReference type="InterPro" id="IPR002557">
    <property type="entry name" value="Chitin-bd_dom"/>
</dbReference>
<keyword evidence="3" id="KW-0677">Repeat</keyword>
<dbReference type="Pfam" id="PF01607">
    <property type="entry name" value="CBM_14"/>
    <property type="match status" value="1"/>
</dbReference>
<dbReference type="Gene3D" id="2.170.140.10">
    <property type="entry name" value="Chitin binding domain"/>
    <property type="match status" value="1"/>
</dbReference>
<dbReference type="PROSITE" id="PS50940">
    <property type="entry name" value="CHIT_BIND_II"/>
    <property type="match status" value="1"/>
</dbReference>
<dbReference type="SUPFAM" id="SSF57625">
    <property type="entry name" value="Invertebrate chitin-binding proteins"/>
    <property type="match status" value="1"/>
</dbReference>
<dbReference type="Proteomes" id="UP001642540">
    <property type="component" value="Unassembled WGS sequence"/>
</dbReference>
<reference evidence="7 8" key="1">
    <citation type="submission" date="2024-08" db="EMBL/GenBank/DDBJ databases">
        <authorList>
            <person name="Cucini C."/>
            <person name="Frati F."/>
        </authorList>
    </citation>
    <scope>NUCLEOTIDE SEQUENCE [LARGE SCALE GENOMIC DNA]</scope>
</reference>
<comment type="caution">
    <text evidence="7">The sequence shown here is derived from an EMBL/GenBank/DDBJ whole genome shotgun (WGS) entry which is preliminary data.</text>
</comment>
<dbReference type="InterPro" id="IPR051940">
    <property type="entry name" value="Chitin_bind-dev_reg"/>
</dbReference>
<dbReference type="SMART" id="SM00494">
    <property type="entry name" value="ChtBD2"/>
    <property type="match status" value="1"/>
</dbReference>
<dbReference type="InterPro" id="IPR036508">
    <property type="entry name" value="Chitin-bd_dom_sf"/>
</dbReference>
<gene>
    <name evidence="7" type="ORF">ODALV1_LOCUS26787</name>
</gene>
<name>A0ABP1RVW5_9HEXA</name>
<organism evidence="7 8">
    <name type="scientific">Orchesella dallaii</name>
    <dbReference type="NCBI Taxonomy" id="48710"/>
    <lineage>
        <taxon>Eukaryota</taxon>
        <taxon>Metazoa</taxon>
        <taxon>Ecdysozoa</taxon>
        <taxon>Arthropoda</taxon>
        <taxon>Hexapoda</taxon>
        <taxon>Collembola</taxon>
        <taxon>Entomobryomorpha</taxon>
        <taxon>Entomobryoidea</taxon>
        <taxon>Orchesellidae</taxon>
        <taxon>Orchesellinae</taxon>
        <taxon>Orchesella</taxon>
    </lineage>
</organism>
<dbReference type="PANTHER" id="PTHR23301:SF0">
    <property type="entry name" value="CHITIN-BINDING TYPE-2 DOMAIN-CONTAINING PROTEIN-RELATED"/>
    <property type="match status" value="1"/>
</dbReference>
<evidence type="ECO:0000259" key="6">
    <source>
        <dbReference type="PROSITE" id="PS50940"/>
    </source>
</evidence>
<feature type="domain" description="Chitin-binding type-2" evidence="6">
    <location>
        <begin position="11"/>
        <end position="73"/>
    </location>
</feature>
<evidence type="ECO:0000256" key="5">
    <source>
        <dbReference type="ARBA" id="ARBA00023180"/>
    </source>
</evidence>
<dbReference type="PANTHER" id="PTHR23301">
    <property type="entry name" value="CHITIN BINDING PERITROPHIN-A"/>
    <property type="match status" value="1"/>
</dbReference>